<keyword evidence="3" id="KW-1185">Reference proteome</keyword>
<dbReference type="Proteomes" id="UP000796880">
    <property type="component" value="Unassembled WGS sequence"/>
</dbReference>
<sequence length="70" mass="7293">MSSPSKTQKKEKRRVPPKRGQIKGQIFENLIKSVVSMVSKAGETGETSGGTSASATPPASAYNSDGNPSI</sequence>
<comment type="caution">
    <text evidence="2">The sequence shown here is derived from an EMBL/GenBank/DDBJ whole genome shotgun (WGS) entry which is preliminary data.</text>
</comment>
<feature type="compositionally biased region" description="Basic residues" evidence="1">
    <location>
        <begin position="7"/>
        <end position="21"/>
    </location>
</feature>
<protein>
    <submittedName>
        <fullName evidence="2">Uncharacterized protein</fullName>
    </submittedName>
</protein>
<feature type="region of interest" description="Disordered" evidence="1">
    <location>
        <begin position="1"/>
        <end position="26"/>
    </location>
</feature>
<evidence type="ECO:0000256" key="1">
    <source>
        <dbReference type="SAM" id="MobiDB-lite"/>
    </source>
</evidence>
<evidence type="ECO:0000313" key="2">
    <source>
        <dbReference type="EMBL" id="KAF3453976.1"/>
    </source>
</evidence>
<dbReference type="PANTHER" id="PTHR37721">
    <property type="entry name" value="OS05G0464200 PROTEIN"/>
    <property type="match status" value="1"/>
</dbReference>
<feature type="compositionally biased region" description="Low complexity" evidence="1">
    <location>
        <begin position="41"/>
        <end position="61"/>
    </location>
</feature>
<reference evidence="2" key="1">
    <citation type="submission" date="2020-03" db="EMBL/GenBank/DDBJ databases">
        <title>A high-quality chromosome-level genome assembly of a woody plant with both climbing and erect habits, Rhamnella rubrinervis.</title>
        <authorList>
            <person name="Lu Z."/>
            <person name="Yang Y."/>
            <person name="Zhu X."/>
            <person name="Sun Y."/>
        </authorList>
    </citation>
    <scope>NUCLEOTIDE SEQUENCE</scope>
    <source>
        <strain evidence="2">BYM</strain>
        <tissue evidence="2">Leaf</tissue>
    </source>
</reference>
<gene>
    <name evidence="2" type="ORF">FNV43_RR04418</name>
</gene>
<evidence type="ECO:0000313" key="3">
    <source>
        <dbReference type="Proteomes" id="UP000796880"/>
    </source>
</evidence>
<proteinExistence type="predicted"/>
<dbReference type="OrthoDB" id="1729447at2759"/>
<dbReference type="AlphaFoldDB" id="A0A8K0HJI5"/>
<dbReference type="PANTHER" id="PTHR37721:SF1">
    <property type="entry name" value="OS05G0464200 PROTEIN"/>
    <property type="match status" value="1"/>
</dbReference>
<dbReference type="EMBL" id="VOIH02000002">
    <property type="protein sequence ID" value="KAF3453976.1"/>
    <property type="molecule type" value="Genomic_DNA"/>
</dbReference>
<organism evidence="2 3">
    <name type="scientific">Rhamnella rubrinervis</name>
    <dbReference type="NCBI Taxonomy" id="2594499"/>
    <lineage>
        <taxon>Eukaryota</taxon>
        <taxon>Viridiplantae</taxon>
        <taxon>Streptophyta</taxon>
        <taxon>Embryophyta</taxon>
        <taxon>Tracheophyta</taxon>
        <taxon>Spermatophyta</taxon>
        <taxon>Magnoliopsida</taxon>
        <taxon>eudicotyledons</taxon>
        <taxon>Gunneridae</taxon>
        <taxon>Pentapetalae</taxon>
        <taxon>rosids</taxon>
        <taxon>fabids</taxon>
        <taxon>Rosales</taxon>
        <taxon>Rhamnaceae</taxon>
        <taxon>rhamnoid group</taxon>
        <taxon>Rhamneae</taxon>
        <taxon>Rhamnella</taxon>
    </lineage>
</organism>
<name>A0A8K0HJI5_9ROSA</name>
<accession>A0A8K0HJI5</accession>
<feature type="region of interest" description="Disordered" evidence="1">
    <location>
        <begin position="40"/>
        <end position="70"/>
    </location>
</feature>